<feature type="transmembrane region" description="Helical" evidence="1">
    <location>
        <begin position="247"/>
        <end position="268"/>
    </location>
</feature>
<dbReference type="InterPro" id="IPR029044">
    <property type="entry name" value="Nucleotide-diphossugar_trans"/>
</dbReference>
<feature type="transmembrane region" description="Helical" evidence="1">
    <location>
        <begin position="274"/>
        <end position="299"/>
    </location>
</feature>
<dbReference type="InterPro" id="IPR058718">
    <property type="entry name" value="Agl6_TM_C"/>
</dbReference>
<proteinExistence type="predicted"/>
<dbReference type="CDD" id="cd04179">
    <property type="entry name" value="DPM_DPG-synthase_like"/>
    <property type="match status" value="1"/>
</dbReference>
<feature type="domain" description="Glycosyltransferase 2-like" evidence="2">
    <location>
        <begin position="22"/>
        <end position="183"/>
    </location>
</feature>
<evidence type="ECO:0000256" key="1">
    <source>
        <dbReference type="SAM" id="Phobius"/>
    </source>
</evidence>
<dbReference type="PANTHER" id="PTHR48090:SF7">
    <property type="entry name" value="RFBJ PROTEIN"/>
    <property type="match status" value="1"/>
</dbReference>
<comment type="caution">
    <text evidence="4">The sequence shown here is derived from an EMBL/GenBank/DDBJ whole genome shotgun (WGS) entry which is preliminary data.</text>
</comment>
<dbReference type="Pfam" id="PF26629">
    <property type="entry name" value="GT2_TM_C"/>
    <property type="match status" value="1"/>
</dbReference>
<dbReference type="PANTHER" id="PTHR48090">
    <property type="entry name" value="UNDECAPRENYL-PHOSPHATE 4-DEOXY-4-FORMAMIDO-L-ARABINOSE TRANSFERASE-RELATED"/>
    <property type="match status" value="1"/>
</dbReference>
<dbReference type="EMBL" id="QQWC01000005">
    <property type="protein sequence ID" value="REJ40575.1"/>
    <property type="molecule type" value="Genomic_DNA"/>
</dbReference>
<keyword evidence="1" id="KW-0472">Membrane</keyword>
<organism evidence="4 5">
    <name type="scientific">Microcystis flos-aquae TF09</name>
    <dbReference type="NCBI Taxonomy" id="2060473"/>
    <lineage>
        <taxon>Bacteria</taxon>
        <taxon>Bacillati</taxon>
        <taxon>Cyanobacteriota</taxon>
        <taxon>Cyanophyceae</taxon>
        <taxon>Oscillatoriophycideae</taxon>
        <taxon>Chroococcales</taxon>
        <taxon>Microcystaceae</taxon>
        <taxon>Microcystis</taxon>
    </lineage>
</organism>
<evidence type="ECO:0000313" key="4">
    <source>
        <dbReference type="EMBL" id="REJ40575.1"/>
    </source>
</evidence>
<dbReference type="InterPro" id="IPR001173">
    <property type="entry name" value="Glyco_trans_2-like"/>
</dbReference>
<feature type="transmembrane region" description="Helical" evidence="1">
    <location>
        <begin position="363"/>
        <end position="387"/>
    </location>
</feature>
<sequence>MLENQVMADAASNEQIPTLELSIVMPCLNEAETLATCIGKARDYLERHKIAGEVLIADNGSSDGSQEIATNSGARVVPIQERGYGSALRGGIAAAKGQYIIMGDADDSYDFTNLSPFLEKLRQGYDLVMGNRFQGGIKPGAMPVLHKYLGNPVLTWLGRLFFGSPCGDFHCGLRGFSKQAIEQLNLRTTGMEFASEMVVKASLYGLKITEVPTTLSPDGRSRPPHLKTWRDGWRHLRFLLMYSPRWLFLYPGLALMFLGFVATIWFMTQPRVHTLLYSATALIIGFQIVSFAIFTKAFAISEGLLPEDRKLRRFLRYINLEVGLIIGVILFLVGIGGSVYALYTWNAQLYGALDPAVTMRIVIPSVTALGLGVQVIFSSFFLSVLGLKRR</sequence>
<dbReference type="AlphaFoldDB" id="A0A3E0KZL6"/>
<feature type="domain" description="Low-salt glycan biosynthesis hexosyltransferase Agl6 C-terminal transmembrane region" evidence="3">
    <location>
        <begin position="293"/>
        <end position="386"/>
    </location>
</feature>
<keyword evidence="1" id="KW-1133">Transmembrane helix</keyword>
<dbReference type="Pfam" id="PF00535">
    <property type="entry name" value="Glycos_transf_2"/>
    <property type="match status" value="1"/>
</dbReference>
<protein>
    <submittedName>
        <fullName evidence="4">Glycosyltransferase family 2 protein</fullName>
    </submittedName>
</protein>
<evidence type="ECO:0000259" key="3">
    <source>
        <dbReference type="Pfam" id="PF26629"/>
    </source>
</evidence>
<keyword evidence="1" id="KW-0812">Transmembrane</keyword>
<gene>
    <name evidence="4" type="ORF">DWQ54_20125</name>
</gene>
<dbReference type="Gene3D" id="3.90.550.10">
    <property type="entry name" value="Spore Coat Polysaccharide Biosynthesis Protein SpsA, Chain A"/>
    <property type="match status" value="1"/>
</dbReference>
<name>A0A3E0KZL6_9CHRO</name>
<reference evidence="4 5" key="1">
    <citation type="submission" date="2017-10" db="EMBL/GenBank/DDBJ databases">
        <title>A large-scale comparative metagenomic study reveals the eutrophication-driven functional interactions in six Microcystis-epibionts communities.</title>
        <authorList>
            <person name="Li Q."/>
            <person name="Lin F."/>
        </authorList>
    </citation>
    <scope>NUCLEOTIDE SEQUENCE [LARGE SCALE GENOMIC DNA]</scope>
    <source>
        <strain evidence="4">TF09</strain>
    </source>
</reference>
<evidence type="ECO:0000313" key="5">
    <source>
        <dbReference type="Proteomes" id="UP000256873"/>
    </source>
</evidence>
<evidence type="ECO:0000259" key="2">
    <source>
        <dbReference type="Pfam" id="PF00535"/>
    </source>
</evidence>
<dbReference type="GO" id="GO:0016740">
    <property type="term" value="F:transferase activity"/>
    <property type="evidence" value="ECO:0007669"/>
    <property type="project" value="UniProtKB-KW"/>
</dbReference>
<accession>A0A3E0KZL6</accession>
<keyword evidence="4" id="KW-0808">Transferase</keyword>
<dbReference type="Proteomes" id="UP000256873">
    <property type="component" value="Unassembled WGS sequence"/>
</dbReference>
<dbReference type="InterPro" id="IPR050256">
    <property type="entry name" value="Glycosyltransferase_2"/>
</dbReference>
<dbReference type="SUPFAM" id="SSF53448">
    <property type="entry name" value="Nucleotide-diphospho-sugar transferases"/>
    <property type="match status" value="1"/>
</dbReference>
<feature type="transmembrane region" description="Helical" evidence="1">
    <location>
        <begin position="320"/>
        <end position="343"/>
    </location>
</feature>